<reference evidence="3" key="1">
    <citation type="submission" date="2021-01" db="EMBL/GenBank/DDBJ databases">
        <title>Caligus Genome Assembly.</title>
        <authorList>
            <person name="Gallardo-Escarate C."/>
        </authorList>
    </citation>
    <scope>NUCLEOTIDE SEQUENCE [LARGE SCALE GENOMIC DNA]</scope>
</reference>
<proteinExistence type="predicted"/>
<feature type="region of interest" description="Disordered" evidence="1">
    <location>
        <begin position="1"/>
        <end position="27"/>
    </location>
</feature>
<name>A0A7T8HGX2_CALRO</name>
<feature type="compositionally biased region" description="Polar residues" evidence="1">
    <location>
        <begin position="73"/>
        <end position="84"/>
    </location>
</feature>
<feature type="compositionally biased region" description="Polar residues" evidence="1">
    <location>
        <begin position="14"/>
        <end position="27"/>
    </location>
</feature>
<dbReference type="Proteomes" id="UP000595437">
    <property type="component" value="Chromosome 7"/>
</dbReference>
<gene>
    <name evidence="2" type="ORF">FKW44_010578</name>
</gene>
<protein>
    <submittedName>
        <fullName evidence="2">Uncharacterized protein</fullName>
    </submittedName>
</protein>
<feature type="region of interest" description="Disordered" evidence="1">
    <location>
        <begin position="43"/>
        <end position="84"/>
    </location>
</feature>
<feature type="non-terminal residue" evidence="2">
    <location>
        <position position="1"/>
    </location>
</feature>
<feature type="non-terminal residue" evidence="2">
    <location>
        <position position="84"/>
    </location>
</feature>
<keyword evidence="3" id="KW-1185">Reference proteome</keyword>
<evidence type="ECO:0000256" key="1">
    <source>
        <dbReference type="SAM" id="MobiDB-lite"/>
    </source>
</evidence>
<accession>A0A7T8HGX2</accession>
<evidence type="ECO:0000313" key="3">
    <source>
        <dbReference type="Proteomes" id="UP000595437"/>
    </source>
</evidence>
<feature type="compositionally biased region" description="Basic and acidic residues" evidence="1">
    <location>
        <begin position="56"/>
        <end position="72"/>
    </location>
</feature>
<sequence length="84" mass="8906">DNVPSGSIALGASIGTSSSSPGFGLSQVSESGINIVAENLDSGRINKQRLDPQLIMEHRTRSQSSSKRDKPDSNNSPIRITLLN</sequence>
<evidence type="ECO:0000313" key="2">
    <source>
        <dbReference type="EMBL" id="QQP49791.1"/>
    </source>
</evidence>
<dbReference type="EMBL" id="CP045896">
    <property type="protein sequence ID" value="QQP49791.1"/>
    <property type="molecule type" value="Genomic_DNA"/>
</dbReference>
<dbReference type="AlphaFoldDB" id="A0A7T8HGX2"/>
<organism evidence="2 3">
    <name type="scientific">Caligus rogercresseyi</name>
    <name type="common">Sea louse</name>
    <dbReference type="NCBI Taxonomy" id="217165"/>
    <lineage>
        <taxon>Eukaryota</taxon>
        <taxon>Metazoa</taxon>
        <taxon>Ecdysozoa</taxon>
        <taxon>Arthropoda</taxon>
        <taxon>Crustacea</taxon>
        <taxon>Multicrustacea</taxon>
        <taxon>Hexanauplia</taxon>
        <taxon>Copepoda</taxon>
        <taxon>Siphonostomatoida</taxon>
        <taxon>Caligidae</taxon>
        <taxon>Caligus</taxon>
    </lineage>
</organism>